<keyword evidence="5" id="KW-1185">Reference proteome</keyword>
<evidence type="ECO:0000313" key="4">
    <source>
        <dbReference type="EMBL" id="KAF0320058.1"/>
    </source>
</evidence>
<name>A0A8H3W8E1_9PEZI</name>
<keyword evidence="2" id="KW-1133">Transmembrane helix</keyword>
<proteinExistence type="predicted"/>
<dbReference type="EMBL" id="WOWK01000087">
    <property type="protein sequence ID" value="KAF0320058.1"/>
    <property type="molecule type" value="Genomic_DNA"/>
</dbReference>
<dbReference type="Proteomes" id="UP000434172">
    <property type="component" value="Unassembled WGS sequence"/>
</dbReference>
<evidence type="ECO:0000259" key="3">
    <source>
        <dbReference type="PROSITE" id="PS50181"/>
    </source>
</evidence>
<evidence type="ECO:0000313" key="5">
    <source>
        <dbReference type="Proteomes" id="UP000434172"/>
    </source>
</evidence>
<evidence type="ECO:0000256" key="2">
    <source>
        <dbReference type="SAM" id="Phobius"/>
    </source>
</evidence>
<dbReference type="SUPFAM" id="SSF81383">
    <property type="entry name" value="F-box domain"/>
    <property type="match status" value="1"/>
</dbReference>
<dbReference type="AlphaFoldDB" id="A0A8H3W8E1"/>
<feature type="transmembrane region" description="Helical" evidence="2">
    <location>
        <begin position="21"/>
        <end position="41"/>
    </location>
</feature>
<feature type="region of interest" description="Disordered" evidence="1">
    <location>
        <begin position="56"/>
        <end position="109"/>
    </location>
</feature>
<keyword evidence="2" id="KW-0812">Transmembrane</keyword>
<keyword evidence="2" id="KW-0472">Membrane</keyword>
<dbReference type="PROSITE" id="PS50181">
    <property type="entry name" value="FBOX"/>
    <property type="match status" value="1"/>
</dbReference>
<dbReference type="InterPro" id="IPR036047">
    <property type="entry name" value="F-box-like_dom_sf"/>
</dbReference>
<dbReference type="InterPro" id="IPR001810">
    <property type="entry name" value="F-box_dom"/>
</dbReference>
<feature type="compositionally biased region" description="Low complexity" evidence="1">
    <location>
        <begin position="59"/>
        <end position="69"/>
    </location>
</feature>
<gene>
    <name evidence="4" type="ORF">GQ607_012652</name>
</gene>
<feature type="compositionally biased region" description="Polar residues" evidence="1">
    <location>
        <begin position="76"/>
        <end position="86"/>
    </location>
</feature>
<sequence length="573" mass="65412">MELFNTRIAHMGVLECERQTLLGLCVILVSFLLGLFIHALIPQSHAAVSSAPPDFVETSAASQPQNAAPSEPPGLPTTSGIATPTARNADDGETETQKPNTALTPTAKAPKPSVIAAVHPSLLTTPLVLTAEPRPPFQSNVRSLMQIPRTSLPGWEVAFEANVKNSRLLHLPEEILLLILQLADTPDLYMWRQVSFTFWRIYQSKYFRNFHRDGKLFYEIEKEGLKGFEHDQETKKRARDQAYCDKCIAKTQSKKIVSPIWSLQFKTLYCSFCRRDHPRFWFSHKERQKKYVGLRCVSWEGHFRVCPHETASMPLILQYVDRIGIAGKDRHTYHDIVICQVCQAVAGKLAGEDIRTRNNITPPKVSLVNAGPNYRDRPQVMFLIDWTLPVFETPEDRGVTYLFLLQRLREFEKTDGDMLCPHLPLERLLAPFDSRLCVCLGGDRRIGGISPCERNIDWVDKHRPARGCKRKSTTRISGVFLSQDDKHPVKHEVTCRDYCGNFIWTRKDRFVFLSRHTASLVHADGTGTPWYAHANNLLEPQSYGAKDDIEAKHILWCDDKTYKNGRKWKDSRH</sequence>
<dbReference type="OrthoDB" id="3692147at2759"/>
<evidence type="ECO:0000256" key="1">
    <source>
        <dbReference type="SAM" id="MobiDB-lite"/>
    </source>
</evidence>
<feature type="domain" description="F-box" evidence="3">
    <location>
        <begin position="165"/>
        <end position="210"/>
    </location>
</feature>
<comment type="caution">
    <text evidence="4">The sequence shown here is derived from an EMBL/GenBank/DDBJ whole genome shotgun (WGS) entry which is preliminary data.</text>
</comment>
<organism evidence="4 5">
    <name type="scientific">Colletotrichum asianum</name>
    <dbReference type="NCBI Taxonomy" id="702518"/>
    <lineage>
        <taxon>Eukaryota</taxon>
        <taxon>Fungi</taxon>
        <taxon>Dikarya</taxon>
        <taxon>Ascomycota</taxon>
        <taxon>Pezizomycotina</taxon>
        <taxon>Sordariomycetes</taxon>
        <taxon>Hypocreomycetidae</taxon>
        <taxon>Glomerellales</taxon>
        <taxon>Glomerellaceae</taxon>
        <taxon>Colletotrichum</taxon>
        <taxon>Colletotrichum gloeosporioides species complex</taxon>
    </lineage>
</organism>
<accession>A0A8H3W8E1</accession>
<reference evidence="4 5" key="1">
    <citation type="submission" date="2019-12" db="EMBL/GenBank/DDBJ databases">
        <title>A genome sequence resource for the geographically widespread anthracnose pathogen Colletotrichum asianum.</title>
        <authorList>
            <person name="Meng Y."/>
        </authorList>
    </citation>
    <scope>NUCLEOTIDE SEQUENCE [LARGE SCALE GENOMIC DNA]</scope>
    <source>
        <strain evidence="4 5">ICMP 18580</strain>
    </source>
</reference>
<protein>
    <recommendedName>
        <fullName evidence="3">F-box domain-containing protein</fullName>
    </recommendedName>
</protein>